<dbReference type="PROSITE" id="PS50054">
    <property type="entry name" value="TYR_PHOSPHATASE_DUAL"/>
    <property type="match status" value="1"/>
</dbReference>
<evidence type="ECO:0000313" key="10">
    <source>
        <dbReference type="Proteomes" id="UP001303046"/>
    </source>
</evidence>
<evidence type="ECO:0000256" key="2">
    <source>
        <dbReference type="ARBA" id="ARBA00013064"/>
    </source>
</evidence>
<reference evidence="9 10" key="1">
    <citation type="submission" date="2023-08" db="EMBL/GenBank/DDBJ databases">
        <title>A Necator americanus chromosomal reference genome.</title>
        <authorList>
            <person name="Ilik V."/>
            <person name="Petrzelkova K.J."/>
            <person name="Pardy F."/>
            <person name="Fuh T."/>
            <person name="Niatou-Singa F.S."/>
            <person name="Gouil Q."/>
            <person name="Baker L."/>
            <person name="Ritchie M.E."/>
            <person name="Jex A.R."/>
            <person name="Gazzola D."/>
            <person name="Li H."/>
            <person name="Toshio Fujiwara R."/>
            <person name="Zhan B."/>
            <person name="Aroian R.V."/>
            <person name="Pafco B."/>
            <person name="Schwarz E.M."/>
        </authorList>
    </citation>
    <scope>NUCLEOTIDE SEQUENCE [LARGE SCALE GENOMIC DNA]</scope>
    <source>
        <strain evidence="9 10">Aroian</strain>
        <tissue evidence="9">Whole animal</tissue>
    </source>
</reference>
<dbReference type="CDD" id="cd14568">
    <property type="entry name" value="DSP_MKP_classIII"/>
    <property type="match status" value="1"/>
</dbReference>
<evidence type="ECO:0000256" key="1">
    <source>
        <dbReference type="ARBA" id="ARBA00008601"/>
    </source>
</evidence>
<evidence type="ECO:0000256" key="4">
    <source>
        <dbReference type="ARBA" id="ARBA00022912"/>
    </source>
</evidence>
<dbReference type="SMART" id="SM00195">
    <property type="entry name" value="DSPc"/>
    <property type="match status" value="1"/>
</dbReference>
<dbReference type="InterPro" id="IPR029021">
    <property type="entry name" value="Prot-tyrosine_phosphatase-like"/>
</dbReference>
<gene>
    <name evidence="9" type="primary">Necator_chrII.g7717</name>
    <name evidence="9" type="ORF">RB195_019923</name>
</gene>
<name>A0ABR1CGE0_NECAM</name>
<sequence>MTSLNDVIFDGIRHNILRGGAAVDSDGVRAYEGAECSKQWRRCAFCAWCRTASPPAPVLQSSSRSINNRIQYGQGMTVSLQGMEISAASLAAIVRNADATTLIVDCRCLADFKQSHICRATNPFYSKLLQRRLLEDKVDHVRLANQLRSTLCGKEFENGMVDVVLYADEQPEKQSTRFCSKRRINASAQTECPVKILRKLRDQLECTNVFGKIQVLEGVELIHSPKMREDKKKKKNKQKARRPKAKLQVQQPQKSATLQPAEASAGSEEPSTSGFQNFRLQFPQQCESEHSSGVCGMSRLSASISQPCLSSISLQSAPDGPTQIFPFMYLGSQQDALDTEQMRKRGITHVVNLSIGCPRASSITSDENFLRIPVNDSYQEKLSPHFETAWEFLEGVRRSGNVVLIHCLAGISRSPTLAISYVMRYKNMSSEDAYRLVKEKRPSISPNFNFMGQLLEYEQLLIKKGLLSAEASSKRVDRPLSLKQEFDSEDNDSSVGPATKVPKSASTHCVFFDRPRDFSITTTARVNENGKRGLNDSLDRPKVLGLYNADTKRHIAEELPSPSTELSKLTFAGGLPSPSSPMVDHASLSLSNPCFVSPTREALHPEAASTHTEECETSRRSYFKHRIVSLFKSHQSTTCCPQSPQLKTSRPENLQSAGLPFFGLRKLNKANSPMLLTTTEEAESPESGYQDDEYKTSPEDLDRVSISSTGSEITVQ</sequence>
<organism evidence="9 10">
    <name type="scientific">Necator americanus</name>
    <name type="common">Human hookworm</name>
    <dbReference type="NCBI Taxonomy" id="51031"/>
    <lineage>
        <taxon>Eukaryota</taxon>
        <taxon>Metazoa</taxon>
        <taxon>Ecdysozoa</taxon>
        <taxon>Nematoda</taxon>
        <taxon>Chromadorea</taxon>
        <taxon>Rhabditida</taxon>
        <taxon>Rhabditina</taxon>
        <taxon>Rhabditomorpha</taxon>
        <taxon>Strongyloidea</taxon>
        <taxon>Ancylostomatidae</taxon>
        <taxon>Bunostominae</taxon>
        <taxon>Necator</taxon>
    </lineage>
</organism>
<dbReference type="SUPFAM" id="SSF52821">
    <property type="entry name" value="Rhodanese/Cell cycle control phosphatase"/>
    <property type="match status" value="1"/>
</dbReference>
<protein>
    <recommendedName>
        <fullName evidence="2">protein-tyrosine-phosphatase</fullName>
        <ecNumber evidence="2">3.1.3.48</ecNumber>
    </recommendedName>
</protein>
<dbReference type="InterPro" id="IPR000387">
    <property type="entry name" value="Tyr_Pase_dom"/>
</dbReference>
<dbReference type="InterPro" id="IPR008343">
    <property type="entry name" value="MKP"/>
</dbReference>
<evidence type="ECO:0000256" key="5">
    <source>
        <dbReference type="SAM" id="MobiDB-lite"/>
    </source>
</evidence>
<dbReference type="InterPro" id="IPR036873">
    <property type="entry name" value="Rhodanese-like_dom_sf"/>
</dbReference>
<dbReference type="EC" id="3.1.3.48" evidence="2"/>
<feature type="region of interest" description="Disordered" evidence="5">
    <location>
        <begin position="672"/>
        <end position="716"/>
    </location>
</feature>
<comment type="caution">
    <text evidence="9">The sequence shown here is derived from an EMBL/GenBank/DDBJ whole genome shotgun (WGS) entry which is preliminary data.</text>
</comment>
<dbReference type="InterPro" id="IPR001763">
    <property type="entry name" value="Rhodanese-like_dom"/>
</dbReference>
<dbReference type="PANTHER" id="PTHR10159">
    <property type="entry name" value="DUAL SPECIFICITY PROTEIN PHOSPHATASE"/>
    <property type="match status" value="1"/>
</dbReference>
<dbReference type="PANTHER" id="PTHR10159:SF533">
    <property type="entry name" value="TYROSINE-PROTEIN PHOSPHATASE VHP-1"/>
    <property type="match status" value="1"/>
</dbReference>
<evidence type="ECO:0000256" key="3">
    <source>
        <dbReference type="ARBA" id="ARBA00022801"/>
    </source>
</evidence>
<evidence type="ECO:0000259" key="7">
    <source>
        <dbReference type="PROSITE" id="PS50056"/>
    </source>
</evidence>
<dbReference type="Gene3D" id="3.90.190.10">
    <property type="entry name" value="Protein tyrosine phosphatase superfamily"/>
    <property type="match status" value="1"/>
</dbReference>
<dbReference type="PRINTS" id="PR01764">
    <property type="entry name" value="MAPKPHPHTASE"/>
</dbReference>
<evidence type="ECO:0000259" key="6">
    <source>
        <dbReference type="PROSITE" id="PS50054"/>
    </source>
</evidence>
<feature type="domain" description="Tyrosine-protein phosphatase" evidence="6">
    <location>
        <begin position="320"/>
        <end position="463"/>
    </location>
</feature>
<dbReference type="EMBL" id="JAVFWL010000002">
    <property type="protein sequence ID" value="KAK6737507.1"/>
    <property type="molecule type" value="Genomic_DNA"/>
</dbReference>
<feature type="compositionally biased region" description="Polar residues" evidence="5">
    <location>
        <begin position="248"/>
        <end position="258"/>
    </location>
</feature>
<dbReference type="Pfam" id="PF00782">
    <property type="entry name" value="DSPc"/>
    <property type="match status" value="1"/>
</dbReference>
<evidence type="ECO:0000259" key="8">
    <source>
        <dbReference type="PROSITE" id="PS50206"/>
    </source>
</evidence>
<accession>A0ABR1CGE0</accession>
<keyword evidence="10" id="KW-1185">Reference proteome</keyword>
<evidence type="ECO:0000313" key="9">
    <source>
        <dbReference type="EMBL" id="KAK6737507.1"/>
    </source>
</evidence>
<feature type="domain" description="Tyrosine specific protein phosphatases" evidence="7">
    <location>
        <begin position="376"/>
        <end position="444"/>
    </location>
</feature>
<feature type="compositionally biased region" description="Polar residues" evidence="5">
    <location>
        <begin position="705"/>
        <end position="716"/>
    </location>
</feature>
<dbReference type="PROSITE" id="PS50056">
    <property type="entry name" value="TYR_PHOSPHATASE_2"/>
    <property type="match status" value="1"/>
</dbReference>
<feature type="region of interest" description="Disordered" evidence="5">
    <location>
        <begin position="482"/>
        <end position="502"/>
    </location>
</feature>
<dbReference type="Proteomes" id="UP001303046">
    <property type="component" value="Unassembled WGS sequence"/>
</dbReference>
<dbReference type="InterPro" id="IPR000340">
    <property type="entry name" value="Dual-sp_phosphatase_cat-dom"/>
</dbReference>
<dbReference type="SUPFAM" id="SSF52799">
    <property type="entry name" value="(Phosphotyrosine protein) phosphatases II"/>
    <property type="match status" value="1"/>
</dbReference>
<dbReference type="PROSITE" id="PS00383">
    <property type="entry name" value="TYR_PHOSPHATASE_1"/>
    <property type="match status" value="1"/>
</dbReference>
<feature type="compositionally biased region" description="Basic and acidic residues" evidence="5">
    <location>
        <begin position="692"/>
        <end position="703"/>
    </location>
</feature>
<keyword evidence="4" id="KW-0904">Protein phosphatase</keyword>
<proteinExistence type="inferred from homology"/>
<dbReference type="PROSITE" id="PS50206">
    <property type="entry name" value="RHODANESE_3"/>
    <property type="match status" value="1"/>
</dbReference>
<dbReference type="InterPro" id="IPR020422">
    <property type="entry name" value="TYR_PHOSPHATASE_DUAL_dom"/>
</dbReference>
<feature type="compositionally biased region" description="Basic residues" evidence="5">
    <location>
        <begin position="231"/>
        <end position="245"/>
    </location>
</feature>
<dbReference type="Gene3D" id="3.40.250.10">
    <property type="entry name" value="Rhodanese-like domain"/>
    <property type="match status" value="1"/>
</dbReference>
<dbReference type="InterPro" id="IPR016130">
    <property type="entry name" value="Tyr_Pase_AS"/>
</dbReference>
<comment type="similarity">
    <text evidence="1">Belongs to the protein-tyrosine phosphatase family. Non-receptor class dual specificity subfamily.</text>
</comment>
<keyword evidence="3" id="KW-0378">Hydrolase</keyword>
<feature type="domain" description="Rhodanese" evidence="8">
    <location>
        <begin position="97"/>
        <end position="132"/>
    </location>
</feature>
<feature type="region of interest" description="Disordered" evidence="5">
    <location>
        <begin position="226"/>
        <end position="274"/>
    </location>
</feature>